<feature type="transmembrane region" description="Helical" evidence="1">
    <location>
        <begin position="118"/>
        <end position="137"/>
    </location>
</feature>
<gene>
    <name evidence="2" type="ORF">N7G274_001247</name>
</gene>
<feature type="transmembrane region" description="Helical" evidence="1">
    <location>
        <begin position="67"/>
        <end position="86"/>
    </location>
</feature>
<keyword evidence="1" id="KW-0812">Transmembrane</keyword>
<evidence type="ECO:0000313" key="2">
    <source>
        <dbReference type="EMBL" id="KAL2047228.1"/>
    </source>
</evidence>
<proteinExistence type="predicted"/>
<keyword evidence="1" id="KW-1133">Transmembrane helix</keyword>
<dbReference type="EMBL" id="JBEFKJ010000003">
    <property type="protein sequence ID" value="KAL2047228.1"/>
    <property type="molecule type" value="Genomic_DNA"/>
</dbReference>
<dbReference type="Proteomes" id="UP001590950">
    <property type="component" value="Unassembled WGS sequence"/>
</dbReference>
<feature type="transmembrane region" description="Helical" evidence="1">
    <location>
        <begin position="197"/>
        <end position="217"/>
    </location>
</feature>
<feature type="transmembrane region" description="Helical" evidence="1">
    <location>
        <begin position="93"/>
        <end position="112"/>
    </location>
</feature>
<sequence length="229" mass="25646">MSASRTAMSTPASPFLKSHLEPAMTLDTPRHQYLRAKGWIPPQKYRHLQPTEVVANKVDLSYNAHPASIMPTYILGGLISPWYLFGVRIFQDTLALIYLVLVCYSAVHPGYWNNLSQPLGFGISSALVTLIISIPALSQYNHKTSTPVGGFILRFWRIILEFVMIAVWSASFITMLLPKGKDYRNLFDSPPYVEWDVAAVLASLQIPAFIWSAGLIVQERELVVLPNNA</sequence>
<evidence type="ECO:0000313" key="3">
    <source>
        <dbReference type="Proteomes" id="UP001590950"/>
    </source>
</evidence>
<keyword evidence="3" id="KW-1185">Reference proteome</keyword>
<protein>
    <submittedName>
        <fullName evidence="2">Uncharacterized protein</fullName>
    </submittedName>
</protein>
<comment type="caution">
    <text evidence="2">The sequence shown here is derived from an EMBL/GenBank/DDBJ whole genome shotgun (WGS) entry which is preliminary data.</text>
</comment>
<accession>A0ABR4AUT0</accession>
<evidence type="ECO:0000256" key="1">
    <source>
        <dbReference type="SAM" id="Phobius"/>
    </source>
</evidence>
<name>A0ABR4AUT0_9LECA</name>
<feature type="transmembrane region" description="Helical" evidence="1">
    <location>
        <begin position="158"/>
        <end position="177"/>
    </location>
</feature>
<organism evidence="2 3">
    <name type="scientific">Stereocaulon virgatum</name>
    <dbReference type="NCBI Taxonomy" id="373712"/>
    <lineage>
        <taxon>Eukaryota</taxon>
        <taxon>Fungi</taxon>
        <taxon>Dikarya</taxon>
        <taxon>Ascomycota</taxon>
        <taxon>Pezizomycotina</taxon>
        <taxon>Lecanoromycetes</taxon>
        <taxon>OSLEUM clade</taxon>
        <taxon>Lecanoromycetidae</taxon>
        <taxon>Lecanorales</taxon>
        <taxon>Lecanorineae</taxon>
        <taxon>Stereocaulaceae</taxon>
        <taxon>Stereocaulon</taxon>
    </lineage>
</organism>
<reference evidence="2 3" key="1">
    <citation type="submission" date="2024-09" db="EMBL/GenBank/DDBJ databases">
        <title>Rethinking Asexuality: The Enigmatic Case of Functional Sexual Genes in Lepraria (Stereocaulaceae).</title>
        <authorList>
            <person name="Doellman M."/>
            <person name="Sun Y."/>
            <person name="Barcenas-Pena A."/>
            <person name="Lumbsch H.T."/>
            <person name="Grewe F."/>
        </authorList>
    </citation>
    <scope>NUCLEOTIDE SEQUENCE [LARGE SCALE GENOMIC DNA]</scope>
    <source>
        <strain evidence="2 3">Mercado 3170</strain>
    </source>
</reference>
<keyword evidence="1" id="KW-0472">Membrane</keyword>